<reference evidence="1 2" key="1">
    <citation type="journal article" date="2016" name="Nat. Commun.">
        <title>Thousands of microbial genomes shed light on interconnected biogeochemical processes in an aquifer system.</title>
        <authorList>
            <person name="Anantharaman K."/>
            <person name="Brown C.T."/>
            <person name="Hug L.A."/>
            <person name="Sharon I."/>
            <person name="Castelle C.J."/>
            <person name="Probst A.J."/>
            <person name="Thomas B.C."/>
            <person name="Singh A."/>
            <person name="Wilkins M.J."/>
            <person name="Karaoz U."/>
            <person name="Brodie E.L."/>
            <person name="Williams K.H."/>
            <person name="Hubbard S.S."/>
            <person name="Banfield J.F."/>
        </authorList>
    </citation>
    <scope>NUCLEOTIDE SEQUENCE [LARGE SCALE GENOMIC DNA]</scope>
</reference>
<comment type="caution">
    <text evidence="1">The sequence shown here is derived from an EMBL/GenBank/DDBJ whole genome shotgun (WGS) entry which is preliminary data.</text>
</comment>
<evidence type="ECO:0000313" key="1">
    <source>
        <dbReference type="EMBL" id="OGM54486.1"/>
    </source>
</evidence>
<accession>A0A1F8ARV1</accession>
<gene>
    <name evidence="1" type="ORF">A3E44_00280</name>
</gene>
<dbReference type="SUPFAM" id="SSF51445">
    <property type="entry name" value="(Trans)glycosidases"/>
    <property type="match status" value="1"/>
</dbReference>
<name>A0A1F8ARV1_9BACT</name>
<sequence>MKNALLAFAVLILLIFLLPGSVYSAYVPTDFDNNHFGIHISDESDLEDAAKLVNGGRGQWGYVTFVIREDERDSLRWQKFFDLLTDLKLIPIVRIATKIYGPNWKAPTPQEAENWAVFFNNLNWPISNRYVVIFNEPNHAAEWGGDINSQQYANILKTYSLTFKSKSDDFFILPAAIDPSSTNTKTTTSFKEFVEGMFSYMPDLLSYIDGWNSHSYPNPGFSGSPYDTGLGTVASWEREIELLASYGINENIPVFITETGWSTNSNSEETIVSNYLTAFTKVWNKSNLVAVTPFVLDYLQEPFNGFSFKNPASGDYFKFFDLISNLPKTKGQPIKNTGILDNFSSLKNSVLTKSTKNISEIIGDKEKELIAQVN</sequence>
<dbReference type="Proteomes" id="UP000178603">
    <property type="component" value="Unassembled WGS sequence"/>
</dbReference>
<evidence type="ECO:0000313" key="2">
    <source>
        <dbReference type="Proteomes" id="UP000178603"/>
    </source>
</evidence>
<proteinExistence type="predicted"/>
<protein>
    <recommendedName>
        <fullName evidence="3">Asl1-like glycosyl hydrolase catalytic domain-containing protein</fullName>
    </recommendedName>
</protein>
<dbReference type="EMBL" id="MGGW01000014">
    <property type="protein sequence ID" value="OGM54486.1"/>
    <property type="molecule type" value="Genomic_DNA"/>
</dbReference>
<dbReference type="InterPro" id="IPR017853">
    <property type="entry name" value="GH"/>
</dbReference>
<dbReference type="AlphaFoldDB" id="A0A1F8ARV1"/>
<dbReference type="Gene3D" id="3.20.20.80">
    <property type="entry name" value="Glycosidases"/>
    <property type="match status" value="1"/>
</dbReference>
<evidence type="ECO:0008006" key="3">
    <source>
        <dbReference type="Google" id="ProtNLM"/>
    </source>
</evidence>
<organism evidence="1 2">
    <name type="scientific">Candidatus Woesebacteria bacterium RIFCSPHIGHO2_12_FULL_41_24</name>
    <dbReference type="NCBI Taxonomy" id="1802510"/>
    <lineage>
        <taxon>Bacteria</taxon>
        <taxon>Candidatus Woeseibacteriota</taxon>
    </lineage>
</organism>